<evidence type="ECO:0000256" key="2">
    <source>
        <dbReference type="SAM" id="SignalP"/>
    </source>
</evidence>
<organism evidence="3 4">
    <name type="scientific">Cephalotrichum gorgonifer</name>
    <dbReference type="NCBI Taxonomy" id="2041049"/>
    <lineage>
        <taxon>Eukaryota</taxon>
        <taxon>Fungi</taxon>
        <taxon>Dikarya</taxon>
        <taxon>Ascomycota</taxon>
        <taxon>Pezizomycotina</taxon>
        <taxon>Sordariomycetes</taxon>
        <taxon>Hypocreomycetidae</taxon>
        <taxon>Microascales</taxon>
        <taxon>Microascaceae</taxon>
        <taxon>Cephalotrichum</taxon>
    </lineage>
</organism>
<dbReference type="EMBL" id="ONZQ02000008">
    <property type="protein sequence ID" value="SPO03580.1"/>
    <property type="molecule type" value="Genomic_DNA"/>
</dbReference>
<feature type="chain" id="PRO_5041972873" evidence="2">
    <location>
        <begin position="20"/>
        <end position="616"/>
    </location>
</feature>
<feature type="signal peptide" evidence="2">
    <location>
        <begin position="1"/>
        <end position="19"/>
    </location>
</feature>
<accession>A0AAE8N2D3</accession>
<dbReference type="AlphaFoldDB" id="A0AAE8N2D3"/>
<reference evidence="3" key="1">
    <citation type="submission" date="2018-03" db="EMBL/GenBank/DDBJ databases">
        <authorList>
            <person name="Guldener U."/>
        </authorList>
    </citation>
    <scope>NUCLEOTIDE SEQUENCE</scope>
</reference>
<proteinExistence type="predicted"/>
<evidence type="ECO:0000256" key="1">
    <source>
        <dbReference type="SAM" id="MobiDB-lite"/>
    </source>
</evidence>
<sequence length="616" mass="66855">MYRHATLLLGAALLGLAQAQHATITPPPGPRPTAAPARIPKRDIEIHQDYGAPIGVDTNYLQQDGSTTKWIGVNTEYLTEETRTTTIDNVETTTVVKPQLAVVTATVASEGVEVGDVTVLISDSLQDQLNNIVKEAAASCAAPAKLRKRDGACMIRAMQGAAQDDGALSLVNPAEWEAFALELSERAPEIMRAAFQVLATQVQRNRFAIMIAAAGTAGGFAAEPVVEVAHKFLFGQGKFGGEKSGDNNNNNDEPSKTSKPESSSTSMCDPSGTVDENSPACDDEDCKGTDKVCQADGEYKNCPCANWVSAMYEGHFDKAWADAQQAILLELEAALPDVIPPQCFRNTYGDNFAGEPQAEPSAFCRCSSMAGNGMTEGNYATMTGEGDAACTYATMPTQTIEITMKPKETGPVTSCRWESSDGLEPYCTCNDDKMHGSIVTKYQGKETTVCPDATATMTELETPTAEALNCYPTHGSGEVEEFFKFCNFNRDQLYDACRQEINGDGGISLQCNQPIKDIWNPLPHYYNDFKITFERADNAPDDCKYVFSQYMDMSLDDPYHKDVPLRVDAFCIPVLQEIVNKCTWNGGEAKNPCGTFKFQSCVKDKGCKWGDPGFNG</sequence>
<name>A0AAE8N2D3_9PEZI</name>
<gene>
    <name evidence="3" type="ORF">DNG_06263</name>
</gene>
<evidence type="ECO:0000313" key="4">
    <source>
        <dbReference type="Proteomes" id="UP001187682"/>
    </source>
</evidence>
<feature type="region of interest" description="Disordered" evidence="1">
    <location>
        <begin position="240"/>
        <end position="286"/>
    </location>
</feature>
<comment type="caution">
    <text evidence="3">The sequence shown here is derived from an EMBL/GenBank/DDBJ whole genome shotgun (WGS) entry which is preliminary data.</text>
</comment>
<dbReference type="Proteomes" id="UP001187682">
    <property type="component" value="Unassembled WGS sequence"/>
</dbReference>
<keyword evidence="4" id="KW-1185">Reference proteome</keyword>
<evidence type="ECO:0000313" key="3">
    <source>
        <dbReference type="EMBL" id="SPO03580.1"/>
    </source>
</evidence>
<protein>
    <submittedName>
        <fullName evidence="3">Uncharacterized protein</fullName>
    </submittedName>
</protein>
<keyword evidence="2" id="KW-0732">Signal</keyword>